<dbReference type="NCBIfam" id="TIGR00097">
    <property type="entry name" value="HMP-P_kinase"/>
    <property type="match status" value="1"/>
</dbReference>
<name>A0A6A8DGS6_9BACI</name>
<protein>
    <recommendedName>
        <fullName evidence="2">pyridoxal kinase</fullName>
        <ecNumber evidence="2">2.7.1.35</ecNumber>
    </recommendedName>
    <alternativeName>
        <fullName evidence="10">PN/PL/PM kinase</fullName>
    </alternativeName>
    <alternativeName>
        <fullName evidence="11">Pyridoxal kinase</fullName>
    </alternativeName>
    <alternativeName>
        <fullName evidence="9">Pyridoxamine kinase</fullName>
    </alternativeName>
    <alternativeName>
        <fullName evidence="12">Vitamin B6 kinase</fullName>
    </alternativeName>
</protein>
<dbReference type="GO" id="GO:0008972">
    <property type="term" value="F:phosphomethylpyrimidine kinase activity"/>
    <property type="evidence" value="ECO:0007669"/>
    <property type="project" value="InterPro"/>
</dbReference>
<evidence type="ECO:0000256" key="8">
    <source>
        <dbReference type="ARBA" id="ARBA00022842"/>
    </source>
</evidence>
<comment type="caution">
    <text evidence="15">The sequence shown here is derived from an EMBL/GenBank/DDBJ whole genome shotgun (WGS) entry which is preliminary data.</text>
</comment>
<keyword evidence="3 15" id="KW-0808">Transferase</keyword>
<dbReference type="SUPFAM" id="SSF53613">
    <property type="entry name" value="Ribokinase-like"/>
    <property type="match status" value="1"/>
</dbReference>
<dbReference type="OrthoDB" id="9810880at2"/>
<evidence type="ECO:0000256" key="12">
    <source>
        <dbReference type="ARBA" id="ARBA00042531"/>
    </source>
</evidence>
<organism evidence="15 16">
    <name type="scientific">Aquibacillus halophilus</name>
    <dbReference type="NCBI Taxonomy" id="930132"/>
    <lineage>
        <taxon>Bacteria</taxon>
        <taxon>Bacillati</taxon>
        <taxon>Bacillota</taxon>
        <taxon>Bacilli</taxon>
        <taxon>Bacillales</taxon>
        <taxon>Bacillaceae</taxon>
        <taxon>Aquibacillus</taxon>
    </lineage>
</organism>
<keyword evidence="5" id="KW-0547">Nucleotide-binding</keyword>
<keyword evidence="16" id="KW-1185">Reference proteome</keyword>
<dbReference type="RefSeq" id="WP_153737338.1">
    <property type="nucleotide sequence ID" value="NZ_WJNG01000011.1"/>
</dbReference>
<dbReference type="PANTHER" id="PTHR20858:SF19">
    <property type="entry name" value="PYRIDOXINE KINASE"/>
    <property type="match status" value="1"/>
</dbReference>
<gene>
    <name evidence="15" type="primary">thiD</name>
    <name evidence="15" type="ORF">GH741_13645</name>
</gene>
<dbReference type="GO" id="GO:0046872">
    <property type="term" value="F:metal ion binding"/>
    <property type="evidence" value="ECO:0007669"/>
    <property type="project" value="UniProtKB-KW"/>
</dbReference>
<dbReference type="Gene3D" id="3.40.1190.20">
    <property type="match status" value="1"/>
</dbReference>
<evidence type="ECO:0000256" key="6">
    <source>
        <dbReference type="ARBA" id="ARBA00022777"/>
    </source>
</evidence>
<dbReference type="AlphaFoldDB" id="A0A6A8DGS6"/>
<evidence type="ECO:0000256" key="10">
    <source>
        <dbReference type="ARBA" id="ARBA00042348"/>
    </source>
</evidence>
<evidence type="ECO:0000313" key="16">
    <source>
        <dbReference type="Proteomes" id="UP000799092"/>
    </source>
</evidence>
<sequence length="270" mass="29035">MSIKRVLSIAGSAAQGSAGIQADLKTFQERDVYGMAAITAIVANNSITEKGVFIHSSQEIEAQYYAAIEHVGVDAIKTGMLFSEEIIELVSDLLRNAPTKNIVVDPVMIGKMGSQLLKDDAIEVMKEKLFPIATVITPNLHEAARILNQESLISIAEMKRAAQELYELGPKYVLIKGGATLNATDVLYDGKSCLELHADLVDTIHTSGAGCSYSAAITAELAKGKSIHESVEIGKKFVTMAIKYSLSFDRGIGSTYHAALGKFGGERQKK</sequence>
<evidence type="ECO:0000256" key="9">
    <source>
        <dbReference type="ARBA" id="ARBA00042307"/>
    </source>
</evidence>
<evidence type="ECO:0000259" key="14">
    <source>
        <dbReference type="Pfam" id="PF08543"/>
    </source>
</evidence>
<dbReference type="GO" id="GO:0008902">
    <property type="term" value="F:hydroxymethylpyrimidine kinase activity"/>
    <property type="evidence" value="ECO:0007669"/>
    <property type="project" value="TreeGrafter"/>
</dbReference>
<dbReference type="Proteomes" id="UP000799092">
    <property type="component" value="Unassembled WGS sequence"/>
</dbReference>
<dbReference type="InterPro" id="IPR013749">
    <property type="entry name" value="PM/HMP-P_kinase-1"/>
</dbReference>
<dbReference type="Pfam" id="PF08543">
    <property type="entry name" value="Phos_pyr_kin"/>
    <property type="match status" value="1"/>
</dbReference>
<accession>A0A6A8DGS6</accession>
<evidence type="ECO:0000256" key="7">
    <source>
        <dbReference type="ARBA" id="ARBA00022840"/>
    </source>
</evidence>
<dbReference type="GO" id="GO:0009228">
    <property type="term" value="P:thiamine biosynthetic process"/>
    <property type="evidence" value="ECO:0007669"/>
    <property type="project" value="InterPro"/>
</dbReference>
<dbReference type="GO" id="GO:0008478">
    <property type="term" value="F:pyridoxal kinase activity"/>
    <property type="evidence" value="ECO:0007669"/>
    <property type="project" value="UniProtKB-EC"/>
</dbReference>
<dbReference type="InterPro" id="IPR004399">
    <property type="entry name" value="HMP/HMP-P_kinase_dom"/>
</dbReference>
<dbReference type="GO" id="GO:0005829">
    <property type="term" value="C:cytosol"/>
    <property type="evidence" value="ECO:0007669"/>
    <property type="project" value="TreeGrafter"/>
</dbReference>
<dbReference type="FunFam" id="3.40.1190.20:FF:000003">
    <property type="entry name" value="Phosphomethylpyrimidine kinase ThiD"/>
    <property type="match status" value="1"/>
</dbReference>
<keyword evidence="8" id="KW-0460">Magnesium</keyword>
<proteinExistence type="inferred from homology"/>
<evidence type="ECO:0000256" key="2">
    <source>
        <dbReference type="ARBA" id="ARBA00012104"/>
    </source>
</evidence>
<evidence type="ECO:0000256" key="1">
    <source>
        <dbReference type="ARBA" id="ARBA00009879"/>
    </source>
</evidence>
<dbReference type="EC" id="2.7.1.35" evidence="2"/>
<evidence type="ECO:0000256" key="4">
    <source>
        <dbReference type="ARBA" id="ARBA00022723"/>
    </source>
</evidence>
<dbReference type="EMBL" id="WJNG01000011">
    <property type="protein sequence ID" value="MRH43716.1"/>
    <property type="molecule type" value="Genomic_DNA"/>
</dbReference>
<evidence type="ECO:0000256" key="11">
    <source>
        <dbReference type="ARBA" id="ARBA00042396"/>
    </source>
</evidence>
<reference evidence="15" key="1">
    <citation type="submission" date="2019-11" db="EMBL/GenBank/DDBJ databases">
        <authorList>
            <person name="Li J."/>
        </authorList>
    </citation>
    <scope>NUCLEOTIDE SEQUENCE</scope>
    <source>
        <strain evidence="15">B6B</strain>
    </source>
</reference>
<dbReference type="GO" id="GO:0005524">
    <property type="term" value="F:ATP binding"/>
    <property type="evidence" value="ECO:0007669"/>
    <property type="project" value="UniProtKB-KW"/>
</dbReference>
<comment type="catalytic activity">
    <reaction evidence="13">
        <text>pyridoxal + ATP = pyridoxal 5'-phosphate + ADP + H(+)</text>
        <dbReference type="Rhea" id="RHEA:10224"/>
        <dbReference type="ChEBI" id="CHEBI:15378"/>
        <dbReference type="ChEBI" id="CHEBI:17310"/>
        <dbReference type="ChEBI" id="CHEBI:30616"/>
        <dbReference type="ChEBI" id="CHEBI:456216"/>
        <dbReference type="ChEBI" id="CHEBI:597326"/>
        <dbReference type="EC" id="2.7.1.35"/>
    </reaction>
</comment>
<comment type="similarity">
    <text evidence="1">Belongs to the ThiD family.</text>
</comment>
<evidence type="ECO:0000313" key="15">
    <source>
        <dbReference type="EMBL" id="MRH43716.1"/>
    </source>
</evidence>
<feature type="domain" description="Pyridoxamine kinase/Phosphomethylpyrimidine kinase" evidence="14">
    <location>
        <begin position="15"/>
        <end position="254"/>
    </location>
</feature>
<evidence type="ECO:0000256" key="3">
    <source>
        <dbReference type="ARBA" id="ARBA00022679"/>
    </source>
</evidence>
<evidence type="ECO:0000256" key="13">
    <source>
        <dbReference type="ARBA" id="ARBA00049293"/>
    </source>
</evidence>
<dbReference type="PANTHER" id="PTHR20858">
    <property type="entry name" value="PHOSPHOMETHYLPYRIMIDINE KINASE"/>
    <property type="match status" value="1"/>
</dbReference>
<dbReference type="CDD" id="cd01169">
    <property type="entry name" value="HMPP_kinase"/>
    <property type="match status" value="1"/>
</dbReference>
<keyword evidence="4" id="KW-0479">Metal-binding</keyword>
<keyword evidence="6 15" id="KW-0418">Kinase</keyword>
<evidence type="ECO:0000256" key="5">
    <source>
        <dbReference type="ARBA" id="ARBA00022741"/>
    </source>
</evidence>
<keyword evidence="7" id="KW-0067">ATP-binding</keyword>
<dbReference type="InterPro" id="IPR029056">
    <property type="entry name" value="Ribokinase-like"/>
</dbReference>